<accession>A0ABU2NNI8</accession>
<gene>
    <name evidence="2" type="ORF">RM572_04430</name>
</gene>
<organism evidence="2 3">
    <name type="scientific">Streptomyces hazeniae</name>
    <dbReference type="NCBI Taxonomy" id="3075538"/>
    <lineage>
        <taxon>Bacteria</taxon>
        <taxon>Bacillati</taxon>
        <taxon>Actinomycetota</taxon>
        <taxon>Actinomycetes</taxon>
        <taxon>Kitasatosporales</taxon>
        <taxon>Streptomycetaceae</taxon>
        <taxon>Streptomyces</taxon>
    </lineage>
</organism>
<keyword evidence="3" id="KW-1185">Reference proteome</keyword>
<evidence type="ECO:0000313" key="3">
    <source>
        <dbReference type="Proteomes" id="UP001183414"/>
    </source>
</evidence>
<feature type="region of interest" description="Disordered" evidence="1">
    <location>
        <begin position="1"/>
        <end position="74"/>
    </location>
</feature>
<feature type="compositionally biased region" description="Acidic residues" evidence="1">
    <location>
        <begin position="1"/>
        <end position="31"/>
    </location>
</feature>
<dbReference type="Proteomes" id="UP001183414">
    <property type="component" value="Unassembled WGS sequence"/>
</dbReference>
<sequence>MSVDPTDPETFDDAYEEEPEGAEFEAPEADAAEQQAELLRQRSEPMTGRGSDEVDPADAAEQARVVEVNEDEYR</sequence>
<dbReference type="RefSeq" id="WP_311671943.1">
    <property type="nucleotide sequence ID" value="NZ_JAVREQ010000002.1"/>
</dbReference>
<proteinExistence type="predicted"/>
<evidence type="ECO:0008006" key="4">
    <source>
        <dbReference type="Google" id="ProtNLM"/>
    </source>
</evidence>
<name>A0ABU2NNI8_9ACTN</name>
<evidence type="ECO:0000313" key="2">
    <source>
        <dbReference type="EMBL" id="MDT0378022.1"/>
    </source>
</evidence>
<reference evidence="3" key="1">
    <citation type="submission" date="2023-07" db="EMBL/GenBank/DDBJ databases">
        <title>30 novel species of actinomycetes from the DSMZ collection.</title>
        <authorList>
            <person name="Nouioui I."/>
        </authorList>
    </citation>
    <scope>NUCLEOTIDE SEQUENCE [LARGE SCALE GENOMIC DNA]</scope>
    <source>
        <strain evidence="3">DSM 42041</strain>
    </source>
</reference>
<comment type="caution">
    <text evidence="2">The sequence shown here is derived from an EMBL/GenBank/DDBJ whole genome shotgun (WGS) entry which is preliminary data.</text>
</comment>
<evidence type="ECO:0000256" key="1">
    <source>
        <dbReference type="SAM" id="MobiDB-lite"/>
    </source>
</evidence>
<dbReference type="EMBL" id="JAVREQ010000002">
    <property type="protein sequence ID" value="MDT0378022.1"/>
    <property type="molecule type" value="Genomic_DNA"/>
</dbReference>
<protein>
    <recommendedName>
        <fullName evidence="4">DUF5709 domain-containing protein</fullName>
    </recommendedName>
</protein>